<evidence type="ECO:0008006" key="3">
    <source>
        <dbReference type="Google" id="ProtNLM"/>
    </source>
</evidence>
<dbReference type="EMBL" id="MEWG01000008">
    <property type="protein sequence ID" value="OGC78030.1"/>
    <property type="molecule type" value="Genomic_DNA"/>
</dbReference>
<comment type="caution">
    <text evidence="1">The sequence shown here is derived from an EMBL/GenBank/DDBJ whole genome shotgun (WGS) entry which is preliminary data.</text>
</comment>
<gene>
    <name evidence="1" type="ORF">A2619_03030</name>
</gene>
<accession>A0A1F4X8K1</accession>
<sequence length="128" mass="14797">MGFFDFLFPFKLGSKSISIDTERKIRNEWEKIGLLIKGTNPSQLRQALISADKTLDNALRDMVDGESMGERLKNSKDKFDKYTYGKIWEAHKMRNNLVHESGYEPPHYIIKEAIADLKDSLYKLGLKV</sequence>
<evidence type="ECO:0000313" key="1">
    <source>
        <dbReference type="EMBL" id="OGC78030.1"/>
    </source>
</evidence>
<evidence type="ECO:0000313" key="2">
    <source>
        <dbReference type="Proteomes" id="UP000176815"/>
    </source>
</evidence>
<dbReference type="Proteomes" id="UP000176815">
    <property type="component" value="Unassembled WGS sequence"/>
</dbReference>
<name>A0A1F4X8K1_UNCKA</name>
<protein>
    <recommendedName>
        <fullName evidence="3">DUF4145 domain-containing protein</fullName>
    </recommendedName>
</protein>
<reference evidence="1 2" key="1">
    <citation type="journal article" date="2016" name="Nat. Commun.">
        <title>Thousands of microbial genomes shed light on interconnected biogeochemical processes in an aquifer system.</title>
        <authorList>
            <person name="Anantharaman K."/>
            <person name="Brown C.T."/>
            <person name="Hug L.A."/>
            <person name="Sharon I."/>
            <person name="Castelle C.J."/>
            <person name="Probst A.J."/>
            <person name="Thomas B.C."/>
            <person name="Singh A."/>
            <person name="Wilkins M.J."/>
            <person name="Karaoz U."/>
            <person name="Brodie E.L."/>
            <person name="Williams K.H."/>
            <person name="Hubbard S.S."/>
            <person name="Banfield J.F."/>
        </authorList>
    </citation>
    <scope>NUCLEOTIDE SEQUENCE [LARGE SCALE GENOMIC DNA]</scope>
</reference>
<organism evidence="1 2">
    <name type="scientific">candidate division WWE3 bacterium RIFOXYD1_FULL_39_9</name>
    <dbReference type="NCBI Taxonomy" id="1802649"/>
    <lineage>
        <taxon>Bacteria</taxon>
        <taxon>Katanobacteria</taxon>
    </lineage>
</organism>
<dbReference type="AlphaFoldDB" id="A0A1F4X8K1"/>
<proteinExistence type="predicted"/>